<dbReference type="GeneID" id="40080270"/>
<accession>A0A0S3UFV9</accession>
<dbReference type="KEGG" id="vg:40080270"/>
<organism evidence="1 2">
    <name type="scientific">Pseudomonas phage phiR18</name>
    <dbReference type="NCBI Taxonomy" id="1752027"/>
    <lineage>
        <taxon>Viruses</taxon>
        <taxon>Duplodnaviria</taxon>
        <taxon>Heunggongvirae</taxon>
        <taxon>Uroviricota</taxon>
        <taxon>Caudoviricetes</taxon>
        <taxon>Kochitakasuvirus</taxon>
        <taxon>Kochitakasuvirus R18</taxon>
    </lineage>
</organism>
<evidence type="ECO:0000313" key="1">
    <source>
        <dbReference type="EMBL" id="BAU16404.1"/>
    </source>
</evidence>
<protein>
    <submittedName>
        <fullName evidence="1">Uncharacterized protein</fullName>
    </submittedName>
</protein>
<dbReference type="EMBL" id="LC102729">
    <property type="protein sequence ID" value="BAU16404.1"/>
    <property type="molecule type" value="Genomic_DNA"/>
</dbReference>
<reference evidence="1" key="1">
    <citation type="journal article" date="2016" name="Genome Announc.">
        <title>Complete Genome Sequences of Broad-Host-Range Pseudomonas aeruginosa Bacteriophages phiR18 and phiS12-1.</title>
        <authorList>
            <person name="Furusawa T."/>
            <person name="Iwano H."/>
            <person name="Higuchi H."/>
            <person name="Usui M."/>
            <person name="Maruyama F."/>
            <person name="Nakagawa I."/>
            <person name="Yokota H."/>
            <person name="Tamura Y."/>
        </authorList>
    </citation>
    <scope>NUCLEOTIDE SEQUENCE [LARGE SCALE GENOMIC DNA]</scope>
</reference>
<dbReference type="Proteomes" id="UP000221614">
    <property type="component" value="Segment"/>
</dbReference>
<proteinExistence type="predicted"/>
<name>A0A0S3UFV9_9CAUD</name>
<dbReference type="RefSeq" id="YP_009604376.1">
    <property type="nucleotide sequence ID" value="NC_041964.1"/>
</dbReference>
<evidence type="ECO:0000313" key="2">
    <source>
        <dbReference type="Proteomes" id="UP000221614"/>
    </source>
</evidence>
<sequence length="271" mass="28994">MSSAATISSNSAGTTIRRWSGFGNGAHCCVESKGGVVDAHPIRRENALTSSGVLDIADDLFNDGLSPHLGVFLLNIHTVGAGRRDFSVFAHFLHSCCPLLVSSFAGLSHHSGFLGFATVPADRPPGCAAEAGSNQKAEQNQEWGWLHTLTLLPMKVFTKDHMNIATSMLKPIRIERPYPDCTNRAGCSDQITTMARIARRLMAPIPATRVLSSSRHFSGSRKNSTTRANVMAQMSDEMMVMGSIGASYGKTRLKNASTRSTTVASSAVKIG</sequence>
<keyword evidence="2" id="KW-1185">Reference proteome</keyword>